<dbReference type="Proteomes" id="UP000242715">
    <property type="component" value="Unassembled WGS sequence"/>
</dbReference>
<evidence type="ECO:0000313" key="2">
    <source>
        <dbReference type="Proteomes" id="UP000242715"/>
    </source>
</evidence>
<reference evidence="2" key="1">
    <citation type="journal article" date="2017" name="Front. Plant Sci.">
        <title>Climate Clever Clovers: New Paradigm to Reduce the Environmental Footprint of Ruminants by Breeding Low Methanogenic Forages Utilizing Haplotype Variation.</title>
        <authorList>
            <person name="Kaur P."/>
            <person name="Appels R."/>
            <person name="Bayer P.E."/>
            <person name="Keeble-Gagnere G."/>
            <person name="Wang J."/>
            <person name="Hirakawa H."/>
            <person name="Shirasawa K."/>
            <person name="Vercoe P."/>
            <person name="Stefanova K."/>
            <person name="Durmic Z."/>
            <person name="Nichols P."/>
            <person name="Revell C."/>
            <person name="Isobe S.N."/>
            <person name="Edwards D."/>
            <person name="Erskine W."/>
        </authorList>
    </citation>
    <scope>NUCLEOTIDE SEQUENCE [LARGE SCALE GENOMIC DNA]</scope>
    <source>
        <strain evidence="2">cv. Daliak</strain>
    </source>
</reference>
<dbReference type="PANTHER" id="PTHR33873">
    <property type="entry name" value="TRANSCRIPTION FACTOR VOZ1"/>
    <property type="match status" value="1"/>
</dbReference>
<dbReference type="Gene3D" id="3.40.50.2000">
    <property type="entry name" value="Glycogen Phosphorylase B"/>
    <property type="match status" value="1"/>
</dbReference>
<dbReference type="GO" id="GO:0045893">
    <property type="term" value="P:positive regulation of DNA-templated transcription"/>
    <property type="evidence" value="ECO:0007669"/>
    <property type="project" value="TreeGrafter"/>
</dbReference>
<dbReference type="SUPFAM" id="SSF53756">
    <property type="entry name" value="UDP-Glycosyltransferase/glycogen phosphorylase"/>
    <property type="match status" value="1"/>
</dbReference>
<dbReference type="GO" id="GO:0043565">
    <property type="term" value="F:sequence-specific DNA binding"/>
    <property type="evidence" value="ECO:0007669"/>
    <property type="project" value="TreeGrafter"/>
</dbReference>
<gene>
    <name evidence="1" type="ORF">TSUD_48930</name>
</gene>
<dbReference type="GO" id="GO:0048578">
    <property type="term" value="P:positive regulation of long-day photoperiodism, flowering"/>
    <property type="evidence" value="ECO:0007669"/>
    <property type="project" value="InterPro"/>
</dbReference>
<dbReference type="AlphaFoldDB" id="A0A2Z6LX19"/>
<dbReference type="OrthoDB" id="1461169at2759"/>
<sequence>MFLDLQFARKESRSIDAALLEEQVNQMLLEWRAGLNEPSSAASLKLRTILLNEGSHGSFSTDICRLFQLCEHEDDATSLLAVPRHEPNDQTMQTDAMVIFQEENTKDRDHPHISTYLPSLCPPPVFLGPKCALWDSGIAPVLCPGGIGLKDNLLLASLSAKAEGKDVGILECEGAATAKSPWNAPEFFDLFVLEGETIREWLSLISLEGHLRVETESKELKRVDGKKSSKAKITSDSVTNLQKRIGRLSAEFPYDSRRSAKGRAKPDAKADIGDQFINARIMSGDLKVGVEVSKNEDGLFTREAVCNAVRVVMDTESELGQTVRTNHAKWREFLLSQGLENSYVDDLVQKLDSLLKS</sequence>
<organism evidence="1 2">
    <name type="scientific">Trifolium subterraneum</name>
    <name type="common">Subterranean clover</name>
    <dbReference type="NCBI Taxonomy" id="3900"/>
    <lineage>
        <taxon>Eukaryota</taxon>
        <taxon>Viridiplantae</taxon>
        <taxon>Streptophyta</taxon>
        <taxon>Embryophyta</taxon>
        <taxon>Tracheophyta</taxon>
        <taxon>Spermatophyta</taxon>
        <taxon>Magnoliopsida</taxon>
        <taxon>eudicotyledons</taxon>
        <taxon>Gunneridae</taxon>
        <taxon>Pentapetalae</taxon>
        <taxon>rosids</taxon>
        <taxon>fabids</taxon>
        <taxon>Fabales</taxon>
        <taxon>Fabaceae</taxon>
        <taxon>Papilionoideae</taxon>
        <taxon>50 kb inversion clade</taxon>
        <taxon>NPAAA clade</taxon>
        <taxon>Hologalegina</taxon>
        <taxon>IRL clade</taxon>
        <taxon>Trifolieae</taxon>
        <taxon>Trifolium</taxon>
    </lineage>
</organism>
<dbReference type="PANTHER" id="PTHR33873:SF1">
    <property type="entry name" value="TRANSCRIPTION FACTOR VOZ1"/>
    <property type="match status" value="1"/>
</dbReference>
<dbReference type="GO" id="GO:0005634">
    <property type="term" value="C:nucleus"/>
    <property type="evidence" value="ECO:0007669"/>
    <property type="project" value="TreeGrafter"/>
</dbReference>
<accession>A0A2Z6LX19</accession>
<name>A0A2Z6LX19_TRISU</name>
<evidence type="ECO:0000313" key="1">
    <source>
        <dbReference type="EMBL" id="GAU24304.1"/>
    </source>
</evidence>
<proteinExistence type="predicted"/>
<protein>
    <submittedName>
        <fullName evidence="1">Uncharacterized protein</fullName>
    </submittedName>
</protein>
<dbReference type="InterPro" id="IPR039277">
    <property type="entry name" value="VOZ1/VOZ2"/>
</dbReference>
<dbReference type="EMBL" id="DF973287">
    <property type="protein sequence ID" value="GAU24304.1"/>
    <property type="molecule type" value="Genomic_DNA"/>
</dbReference>
<keyword evidence="2" id="KW-1185">Reference proteome</keyword>